<dbReference type="InterPro" id="IPR037171">
    <property type="entry name" value="NagB/RpiA_transferase-like"/>
</dbReference>
<evidence type="ECO:0000256" key="7">
    <source>
        <dbReference type="ARBA" id="ARBA00044228"/>
    </source>
</evidence>
<reference evidence="11 12" key="1">
    <citation type="journal article" date="2018" name="Mol. Biol. Evol.">
        <title>Broad Genomic Sampling Reveals a Smut Pathogenic Ancestry of the Fungal Clade Ustilaginomycotina.</title>
        <authorList>
            <person name="Kijpornyongpan T."/>
            <person name="Mondo S.J."/>
            <person name="Barry K."/>
            <person name="Sandor L."/>
            <person name="Lee J."/>
            <person name="Lipzen A."/>
            <person name="Pangilinan J."/>
            <person name="LaButti K."/>
            <person name="Hainaut M."/>
            <person name="Henrissat B."/>
            <person name="Grigoriev I.V."/>
            <person name="Spatafora J.W."/>
            <person name="Aime M.C."/>
        </authorList>
    </citation>
    <scope>NUCLEOTIDE SEQUENCE [LARGE SCALE GENOMIC DNA]</scope>
    <source>
        <strain evidence="11 12">MCA 4198</strain>
    </source>
</reference>
<keyword evidence="5" id="KW-0648">Protein biosynthesis</keyword>
<gene>
    <name evidence="11" type="ORF">FA10DRAFT_107941</name>
</gene>
<dbReference type="InParanoid" id="A0A316YM38"/>
<keyword evidence="12" id="KW-1185">Reference proteome</keyword>
<comment type="subunit">
    <text evidence="8">Component of the translation initiation factor 2B (eIF2B) complex which is a heterodecamer of two sets of five different subunits: alpha, beta, gamma, delta and epsilon. Subunits alpha, beta and delta comprise a regulatory subcomplex and subunits epsilon and gamma comprise a catalytic subcomplex. Within the complex, the hexameric regulatory complex resides at the center, with the two heterodimeric catalytic subcomplexes bound on opposite sides.</text>
</comment>
<name>A0A316YM38_9BASI</name>
<evidence type="ECO:0000256" key="3">
    <source>
        <dbReference type="ARBA" id="ARBA00022490"/>
    </source>
</evidence>
<dbReference type="STRING" id="215250.A0A316YM38"/>
<evidence type="ECO:0000313" key="12">
    <source>
        <dbReference type="Proteomes" id="UP000245768"/>
    </source>
</evidence>
<proteinExistence type="inferred from homology"/>
<dbReference type="Gene3D" id="3.40.50.10470">
    <property type="entry name" value="Translation initiation factor eif-2b, domain 2"/>
    <property type="match status" value="1"/>
</dbReference>
<keyword evidence="11" id="KW-0808">Transferase</keyword>
<feature type="region of interest" description="Disordered" evidence="10">
    <location>
        <begin position="125"/>
        <end position="171"/>
    </location>
</feature>
<dbReference type="InterPro" id="IPR042529">
    <property type="entry name" value="IF_2B-like_C"/>
</dbReference>
<keyword evidence="4" id="KW-0396">Initiation factor</keyword>
<dbReference type="OrthoDB" id="269919at2759"/>
<dbReference type="GO" id="GO:0005851">
    <property type="term" value="C:eukaryotic translation initiation factor 2B complex"/>
    <property type="evidence" value="ECO:0007669"/>
    <property type="project" value="TreeGrafter"/>
</dbReference>
<dbReference type="RefSeq" id="XP_025377420.1">
    <property type="nucleotide sequence ID" value="XM_025517852.1"/>
</dbReference>
<dbReference type="GO" id="GO:0005829">
    <property type="term" value="C:cytosol"/>
    <property type="evidence" value="ECO:0007669"/>
    <property type="project" value="UniProtKB-SubCell"/>
</dbReference>
<dbReference type="FunCoup" id="A0A316YM38">
    <property type="interactions" value="352"/>
</dbReference>
<feature type="region of interest" description="Disordered" evidence="10">
    <location>
        <begin position="229"/>
        <end position="271"/>
    </location>
</feature>
<feature type="compositionally biased region" description="Polar residues" evidence="10">
    <location>
        <begin position="157"/>
        <end position="171"/>
    </location>
</feature>
<dbReference type="Pfam" id="PF01008">
    <property type="entry name" value="IF-2B"/>
    <property type="match status" value="2"/>
</dbReference>
<dbReference type="PANTHER" id="PTHR45859:SF1">
    <property type="entry name" value="TRANSLATION INITIATION FACTOR EIF-2B SUBUNIT BETA"/>
    <property type="match status" value="1"/>
</dbReference>
<comment type="subcellular location">
    <subcellularLocation>
        <location evidence="1">Cytoplasm</location>
        <location evidence="1">Cytosol</location>
    </subcellularLocation>
</comment>
<dbReference type="Proteomes" id="UP000245768">
    <property type="component" value="Unassembled WGS sequence"/>
</dbReference>
<dbReference type="EMBL" id="KZ819636">
    <property type="protein sequence ID" value="PWN90222.1"/>
    <property type="molecule type" value="Genomic_DNA"/>
</dbReference>
<dbReference type="PANTHER" id="PTHR45859">
    <property type="entry name" value="TRANSLATION INITIATION FACTOR EIF-2B SUBUNIT BETA"/>
    <property type="match status" value="1"/>
</dbReference>
<evidence type="ECO:0000256" key="1">
    <source>
        <dbReference type="ARBA" id="ARBA00004514"/>
    </source>
</evidence>
<dbReference type="GO" id="GO:0003743">
    <property type="term" value="F:translation initiation factor activity"/>
    <property type="evidence" value="ECO:0007669"/>
    <property type="project" value="UniProtKB-KW"/>
</dbReference>
<accession>A0A316YM38</accession>
<dbReference type="InterPro" id="IPR051855">
    <property type="entry name" value="eIF2B_beta_subunit"/>
</dbReference>
<feature type="compositionally biased region" description="Low complexity" evidence="10">
    <location>
        <begin position="125"/>
        <end position="152"/>
    </location>
</feature>
<dbReference type="GO" id="GO:0016740">
    <property type="term" value="F:transferase activity"/>
    <property type="evidence" value="ECO:0007669"/>
    <property type="project" value="UniProtKB-KW"/>
</dbReference>
<protein>
    <recommendedName>
        <fullName evidence="6">Translation initiation factor eIF2B subunit beta</fullName>
    </recommendedName>
    <alternativeName>
        <fullName evidence="7">eIF2B GDP-GTP exchange factor subunit beta</fullName>
    </alternativeName>
</protein>
<dbReference type="GeneID" id="37039768"/>
<dbReference type="InterPro" id="IPR000649">
    <property type="entry name" value="IF-2B-related"/>
</dbReference>
<evidence type="ECO:0000256" key="6">
    <source>
        <dbReference type="ARBA" id="ARBA00044122"/>
    </source>
</evidence>
<sequence>MTATPSRPVEAVIRDRATLKTLSLLALELRRGTVSGPEDVAAATARALRSVVSAARFATMDELVDIIRAAGRFLQESQVREQTVGNITRRVLHLLREEARAAAQEDGEPQSSSLSSSFADIRNPAATHAAPSSSSSVSGVGASSSSTAASRSHLTESRSSTRPTLSSFRPGSTFSISDLVNAGANVASGTASSALQTPMGSGASTPAWANTSIEGLGYGVERLHMSHSGGALREEDEDADDGDEDEEDEELDGEDEETEGQVEKDNKQAAKKRKGAYHLKPLLIQAIQELIDELETVDGNIAKDARDHVHSGEVIFTIGYSHTVETFLKAAAKDRKFTVIVAESAPAFSGHKLVRALSSSNVSTLLVPDSATFAVMPRISKVVLGAHSILANGGLLASAGSRIVFEAAKAHSTPTVVLAGVYKVCPDWAWVGLGTSLVHKSTSTSSWTFTSGANSNQGPPAQVLPFDAESQAAEKVDVVNPLWDYVDPDLVDLLITNVGEHPVSLVYRLLAENYDSQDLVL</sequence>
<evidence type="ECO:0000256" key="4">
    <source>
        <dbReference type="ARBA" id="ARBA00022540"/>
    </source>
</evidence>
<feature type="compositionally biased region" description="Acidic residues" evidence="10">
    <location>
        <begin position="234"/>
        <end position="260"/>
    </location>
</feature>
<evidence type="ECO:0000256" key="8">
    <source>
        <dbReference type="ARBA" id="ARBA00046432"/>
    </source>
</evidence>
<dbReference type="AlphaFoldDB" id="A0A316YM38"/>
<evidence type="ECO:0000256" key="5">
    <source>
        <dbReference type="ARBA" id="ARBA00022917"/>
    </source>
</evidence>
<evidence type="ECO:0000256" key="9">
    <source>
        <dbReference type="RuleBase" id="RU003814"/>
    </source>
</evidence>
<dbReference type="SUPFAM" id="SSF100950">
    <property type="entry name" value="NagB/RpiA/CoA transferase-like"/>
    <property type="match status" value="1"/>
</dbReference>
<keyword evidence="3" id="KW-0963">Cytoplasm</keyword>
<evidence type="ECO:0000256" key="2">
    <source>
        <dbReference type="ARBA" id="ARBA00007251"/>
    </source>
</evidence>
<organism evidence="11 12">
    <name type="scientific">Acaromyces ingoldii</name>
    <dbReference type="NCBI Taxonomy" id="215250"/>
    <lineage>
        <taxon>Eukaryota</taxon>
        <taxon>Fungi</taxon>
        <taxon>Dikarya</taxon>
        <taxon>Basidiomycota</taxon>
        <taxon>Ustilaginomycotina</taxon>
        <taxon>Exobasidiomycetes</taxon>
        <taxon>Exobasidiales</taxon>
        <taxon>Cryptobasidiaceae</taxon>
        <taxon>Acaromyces</taxon>
    </lineage>
</organism>
<evidence type="ECO:0000313" key="11">
    <source>
        <dbReference type="EMBL" id="PWN90222.1"/>
    </source>
</evidence>
<evidence type="ECO:0000256" key="10">
    <source>
        <dbReference type="SAM" id="MobiDB-lite"/>
    </source>
</evidence>
<dbReference type="GO" id="GO:0005085">
    <property type="term" value="F:guanyl-nucleotide exchange factor activity"/>
    <property type="evidence" value="ECO:0007669"/>
    <property type="project" value="TreeGrafter"/>
</dbReference>
<comment type="similarity">
    <text evidence="2 9">Belongs to the eIF-2B alpha/beta/delta subunits family.</text>
</comment>